<feature type="compositionally biased region" description="Basic residues" evidence="1">
    <location>
        <begin position="142"/>
        <end position="167"/>
    </location>
</feature>
<feature type="compositionally biased region" description="Basic and acidic residues" evidence="1">
    <location>
        <begin position="198"/>
        <end position="212"/>
    </location>
</feature>
<protein>
    <submittedName>
        <fullName evidence="2">Uncharacterized protein</fullName>
    </submittedName>
</protein>
<name>A0A6J4LWN6_9ACTN</name>
<dbReference type="EMBL" id="CADCUF010000209">
    <property type="protein sequence ID" value="CAA9342843.1"/>
    <property type="molecule type" value="Genomic_DNA"/>
</dbReference>
<feature type="compositionally biased region" description="Basic residues" evidence="1">
    <location>
        <begin position="184"/>
        <end position="197"/>
    </location>
</feature>
<feature type="non-terminal residue" evidence="2">
    <location>
        <position position="1"/>
    </location>
</feature>
<feature type="compositionally biased region" description="Basic residues" evidence="1">
    <location>
        <begin position="53"/>
        <end position="62"/>
    </location>
</feature>
<proteinExistence type="predicted"/>
<feature type="compositionally biased region" description="Basic and acidic residues" evidence="1">
    <location>
        <begin position="169"/>
        <end position="181"/>
    </location>
</feature>
<feature type="compositionally biased region" description="Low complexity" evidence="1">
    <location>
        <begin position="231"/>
        <end position="240"/>
    </location>
</feature>
<gene>
    <name evidence="2" type="ORF">AVDCRST_MAG24-1366</name>
</gene>
<feature type="region of interest" description="Disordered" evidence="1">
    <location>
        <begin position="1"/>
        <end position="240"/>
    </location>
</feature>
<feature type="non-terminal residue" evidence="2">
    <location>
        <position position="240"/>
    </location>
</feature>
<feature type="compositionally biased region" description="Basic residues" evidence="1">
    <location>
        <begin position="216"/>
        <end position="230"/>
    </location>
</feature>
<evidence type="ECO:0000313" key="2">
    <source>
        <dbReference type="EMBL" id="CAA9342843.1"/>
    </source>
</evidence>
<dbReference type="AlphaFoldDB" id="A0A6J4LWN6"/>
<sequence>DRAQQQLRPRAHARRRRTGDRRARHSRGHPRRHRARRAGGGAGVRARGDQRRAGRRHGHHHGLDRPPGPRARHAAVQARRGSLPQRPARRDAAARRGARRRAAVAPLRPPRGRGGCEVTDGGAALHPGRDPRRAQLLLHELQHHRRRRPGAGRALRHSRGPRPRPRSAGRPDERGDPDPSAHRSGGRHPHGALRAHRGARDVLPRPGGERRAAAAPRRRPGGRRPGHPSRRAGPGTERRV</sequence>
<evidence type="ECO:0000256" key="1">
    <source>
        <dbReference type="SAM" id="MobiDB-lite"/>
    </source>
</evidence>
<reference evidence="2" key="1">
    <citation type="submission" date="2020-02" db="EMBL/GenBank/DDBJ databases">
        <authorList>
            <person name="Meier V. D."/>
        </authorList>
    </citation>
    <scope>NUCLEOTIDE SEQUENCE</scope>
    <source>
        <strain evidence="2">AVDCRST_MAG24</strain>
    </source>
</reference>
<feature type="compositionally biased region" description="Basic residues" evidence="1">
    <location>
        <begin position="9"/>
        <end position="37"/>
    </location>
</feature>
<organism evidence="2">
    <name type="scientific">uncultured Nocardioidaceae bacterium</name>
    <dbReference type="NCBI Taxonomy" id="253824"/>
    <lineage>
        <taxon>Bacteria</taxon>
        <taxon>Bacillati</taxon>
        <taxon>Actinomycetota</taxon>
        <taxon>Actinomycetes</taxon>
        <taxon>Propionibacteriales</taxon>
        <taxon>Nocardioidaceae</taxon>
        <taxon>environmental samples</taxon>
    </lineage>
</organism>
<accession>A0A6J4LWN6</accession>